<accession>A0A7J6NKY5</accession>
<comment type="caution">
    <text evidence="6">The sequence shown here is derived from an EMBL/GenBank/DDBJ whole genome shotgun (WGS) entry which is preliminary data.</text>
</comment>
<reference evidence="6 7" key="1">
    <citation type="submission" date="2020-04" db="EMBL/GenBank/DDBJ databases">
        <title>Perkinsus olseni comparative genomics.</title>
        <authorList>
            <person name="Bogema D.R."/>
        </authorList>
    </citation>
    <scope>NUCLEOTIDE SEQUENCE [LARGE SCALE GENOMIC DNA]</scope>
    <source>
        <strain evidence="6">00978-12</strain>
    </source>
</reference>
<comment type="cofactor">
    <cofactor evidence="5">
        <name>Fe(2+)</name>
        <dbReference type="ChEBI" id="CHEBI:29033"/>
    </cofactor>
    <text evidence="5">Binds 1 Fe(2+) ion per subunit.</text>
</comment>
<evidence type="ECO:0000256" key="3">
    <source>
        <dbReference type="ARBA" id="ARBA00023002"/>
    </source>
</evidence>
<evidence type="ECO:0000313" key="6">
    <source>
        <dbReference type="EMBL" id="KAF4684326.1"/>
    </source>
</evidence>
<evidence type="ECO:0000256" key="1">
    <source>
        <dbReference type="ARBA" id="ARBA00006787"/>
    </source>
</evidence>
<evidence type="ECO:0000256" key="4">
    <source>
        <dbReference type="ARBA" id="ARBA00023004"/>
    </source>
</evidence>
<dbReference type="OrthoDB" id="464449at2759"/>
<gene>
    <name evidence="6" type="ORF">FOZ60_007987</name>
</gene>
<evidence type="ECO:0000256" key="5">
    <source>
        <dbReference type="PIRSR" id="PIRSR604294-1"/>
    </source>
</evidence>
<dbReference type="AlphaFoldDB" id="A0A7J6NKY5"/>
<comment type="similarity">
    <text evidence="1">Belongs to the carotenoid oxygenase family.</text>
</comment>
<dbReference type="PANTHER" id="PTHR10543:SF89">
    <property type="entry name" value="CAROTENOID 9,10(9',10')-CLEAVAGE DIOXYGENASE 1"/>
    <property type="match status" value="1"/>
</dbReference>
<feature type="binding site" evidence="5">
    <location>
        <position position="206"/>
    </location>
    <ligand>
        <name>Fe cation</name>
        <dbReference type="ChEBI" id="CHEBI:24875"/>
        <note>catalytic</note>
    </ligand>
</feature>
<dbReference type="Pfam" id="PF03055">
    <property type="entry name" value="RPE65"/>
    <property type="match status" value="2"/>
</dbReference>
<dbReference type="PANTHER" id="PTHR10543">
    <property type="entry name" value="BETA-CAROTENE DIOXYGENASE"/>
    <property type="match status" value="1"/>
</dbReference>
<name>A0A7J6NKY5_PEROL</name>
<evidence type="ECO:0000256" key="2">
    <source>
        <dbReference type="ARBA" id="ARBA00022723"/>
    </source>
</evidence>
<organism evidence="6 7">
    <name type="scientific">Perkinsus olseni</name>
    <name type="common">Perkinsus atlanticus</name>
    <dbReference type="NCBI Taxonomy" id="32597"/>
    <lineage>
        <taxon>Eukaryota</taxon>
        <taxon>Sar</taxon>
        <taxon>Alveolata</taxon>
        <taxon>Perkinsozoa</taxon>
        <taxon>Perkinsea</taxon>
        <taxon>Perkinsida</taxon>
        <taxon>Perkinsidae</taxon>
        <taxon>Perkinsus</taxon>
    </lineage>
</organism>
<keyword evidence="3" id="KW-0560">Oxidoreductase</keyword>
<evidence type="ECO:0000313" key="7">
    <source>
        <dbReference type="Proteomes" id="UP000541610"/>
    </source>
</evidence>
<dbReference type="GO" id="GO:0016121">
    <property type="term" value="P:carotene catabolic process"/>
    <property type="evidence" value="ECO:0007669"/>
    <property type="project" value="TreeGrafter"/>
</dbReference>
<dbReference type="GO" id="GO:0010436">
    <property type="term" value="F:carotenoid dioxygenase activity"/>
    <property type="evidence" value="ECO:0007669"/>
    <property type="project" value="TreeGrafter"/>
</dbReference>
<dbReference type="GO" id="GO:0046872">
    <property type="term" value="F:metal ion binding"/>
    <property type="evidence" value="ECO:0007669"/>
    <property type="project" value="UniProtKB-KW"/>
</dbReference>
<proteinExistence type="inferred from homology"/>
<dbReference type="InterPro" id="IPR004294">
    <property type="entry name" value="Carotenoid_Oase"/>
</dbReference>
<protein>
    <submittedName>
        <fullName evidence="6">Uncharacterized protein</fullName>
    </submittedName>
</protein>
<sequence length="1072" mass="119770">MPSDSLPPAALTLSEIAEEAPRYCRGWNNAKGTKLDMWIEDVKGEIPKDIRGTFIRNGPGLLNVYGEELKHPIDGDGLVVALAFNNGRAHLRSRFVSTFSHRAEEAAGRMLYPGQMGSEPKSPAVPRRWRDPSHTNVLCWGGRVLSFHEYALPHRLCPSTLETVRQKEDLGKSQSKSSQVQFNEYDKHWKHQKQITHQIPGLTYVHDFVLTPDFFIVHMTPFVSLDDVKCTKQAPGLLMKYHPELPSRLVVIPRSGDGPVRQCGIMPCHIFHFAHCDQKELNGKVAIELSALCLPEEFTMEFKDKFFLSNSNDAPGQMFQFSLAFSPGKDSVTAECVETRRLGGAACGEFPTVHPLSHVVPASNRFLYMMGNTSKRVPFTSVIKIDRQAPETPISMWKSPPGCTVGEPVFCPRLDKKGKVPLTAAEEEDGYIVVQVYDSVRHSTYFALLDARDISRGPICEQATPRFSASTAIIPRTEKKQAGAFQWPFIHRKSITNGIQKAILGTKGSSDTSITWVVGPRGCGKTTAIMSTPVQASQAVALQFDFLSTEEQDLDELSAGMEQSLRKQILRAWFKEWTVQGVYQGICDFYREHLGCEFDEVLPEYLASSHLSQLVRQKITGYKLWALTVQHGGNNSGEGALELGRSAAHPLHIRSVLYQLRGRRDKGAFDRVLPTFRGLVDAQESPVWPGSKILSHYLLAMNVVNRTSVPVKLLLLLSNRMLKKDQRLALCLFHVDVADRSPRSSNKAGHSEGTKDLLPQLMACAADTGTNLVLECDDNITQISLIDPERHSVVELADFTMESVRHVFVPNLLSDRPTATAEGRAGDYQRDDAGHFDALWSLFGGHPATLRKLSEYFDEATKMDKAERTKKEMEMREHRKRGKMRDIVSPCVFEGTIRKNDALRNCATVLMSTDPSAPLRADLAIFDEQIAELMNSRPLQNIRRGLADLSSGSMCPVEYKVIVLESVRHIVKRCTRDGGIVVPAGLTLADIRHPVVVGMLHANLLSCKWKPVPRVQVTNVLTRRLLLDWADSEFDAMTPIDKAKYNLTAMRNRKDIINQVDHLGLRGSHAFT</sequence>
<feature type="binding site" evidence="5">
    <location>
        <position position="272"/>
    </location>
    <ligand>
        <name>Fe cation</name>
        <dbReference type="ChEBI" id="CHEBI:24875"/>
        <note>catalytic</note>
    </ligand>
</feature>
<keyword evidence="2 5" id="KW-0479">Metal-binding</keyword>
<dbReference type="EMBL" id="JABANP010000318">
    <property type="protein sequence ID" value="KAF4684326.1"/>
    <property type="molecule type" value="Genomic_DNA"/>
</dbReference>
<dbReference type="Proteomes" id="UP000541610">
    <property type="component" value="Unassembled WGS sequence"/>
</dbReference>
<keyword evidence="4 5" id="KW-0408">Iron</keyword>